<accession>A0AAD4GLN6</accession>
<organism evidence="2 3">
    <name type="scientific">Boletus edulis BED1</name>
    <dbReference type="NCBI Taxonomy" id="1328754"/>
    <lineage>
        <taxon>Eukaryota</taxon>
        <taxon>Fungi</taxon>
        <taxon>Dikarya</taxon>
        <taxon>Basidiomycota</taxon>
        <taxon>Agaricomycotina</taxon>
        <taxon>Agaricomycetes</taxon>
        <taxon>Agaricomycetidae</taxon>
        <taxon>Boletales</taxon>
        <taxon>Boletineae</taxon>
        <taxon>Boletaceae</taxon>
        <taxon>Boletoideae</taxon>
        <taxon>Boletus</taxon>
    </lineage>
</organism>
<evidence type="ECO:0000256" key="1">
    <source>
        <dbReference type="SAM" id="MobiDB-lite"/>
    </source>
</evidence>
<reference evidence="2" key="1">
    <citation type="submission" date="2019-10" db="EMBL/GenBank/DDBJ databases">
        <authorList>
            <consortium name="DOE Joint Genome Institute"/>
            <person name="Kuo A."/>
            <person name="Miyauchi S."/>
            <person name="Kiss E."/>
            <person name="Drula E."/>
            <person name="Kohler A."/>
            <person name="Sanchez-Garcia M."/>
            <person name="Andreopoulos B."/>
            <person name="Barry K.W."/>
            <person name="Bonito G."/>
            <person name="Buee M."/>
            <person name="Carver A."/>
            <person name="Chen C."/>
            <person name="Cichocki N."/>
            <person name="Clum A."/>
            <person name="Culley D."/>
            <person name="Crous P.W."/>
            <person name="Fauchery L."/>
            <person name="Girlanda M."/>
            <person name="Hayes R."/>
            <person name="Keri Z."/>
            <person name="LaButti K."/>
            <person name="Lipzen A."/>
            <person name="Lombard V."/>
            <person name="Magnuson J."/>
            <person name="Maillard F."/>
            <person name="Morin E."/>
            <person name="Murat C."/>
            <person name="Nolan M."/>
            <person name="Ohm R."/>
            <person name="Pangilinan J."/>
            <person name="Pereira M."/>
            <person name="Perotto S."/>
            <person name="Peter M."/>
            <person name="Riley R."/>
            <person name="Sitrit Y."/>
            <person name="Stielow B."/>
            <person name="Szollosi G."/>
            <person name="Zifcakova L."/>
            <person name="Stursova M."/>
            <person name="Spatafora J.W."/>
            <person name="Tedersoo L."/>
            <person name="Vaario L.-M."/>
            <person name="Yamada A."/>
            <person name="Yan M."/>
            <person name="Wang P."/>
            <person name="Xu J."/>
            <person name="Bruns T."/>
            <person name="Baldrian P."/>
            <person name="Vilgalys R."/>
            <person name="Henrissat B."/>
            <person name="Grigoriev I.V."/>
            <person name="Hibbett D."/>
            <person name="Nagy L.G."/>
            <person name="Martin F.M."/>
        </authorList>
    </citation>
    <scope>NUCLEOTIDE SEQUENCE</scope>
    <source>
        <strain evidence="2">BED1</strain>
    </source>
</reference>
<dbReference type="EMBL" id="WHUW01000002">
    <property type="protein sequence ID" value="KAF8451145.1"/>
    <property type="molecule type" value="Genomic_DNA"/>
</dbReference>
<dbReference type="AlphaFoldDB" id="A0AAD4GLN6"/>
<protein>
    <submittedName>
        <fullName evidence="2">Uncharacterized protein</fullName>
    </submittedName>
</protein>
<evidence type="ECO:0000313" key="3">
    <source>
        <dbReference type="Proteomes" id="UP001194468"/>
    </source>
</evidence>
<name>A0AAD4GLN6_BOLED</name>
<feature type="compositionally biased region" description="Basic residues" evidence="1">
    <location>
        <begin position="1"/>
        <end position="11"/>
    </location>
</feature>
<proteinExistence type="predicted"/>
<dbReference type="Proteomes" id="UP001194468">
    <property type="component" value="Unassembled WGS sequence"/>
</dbReference>
<feature type="compositionally biased region" description="Polar residues" evidence="1">
    <location>
        <begin position="12"/>
        <end position="31"/>
    </location>
</feature>
<feature type="region of interest" description="Disordered" evidence="1">
    <location>
        <begin position="1"/>
        <end position="102"/>
    </location>
</feature>
<keyword evidence="3" id="KW-1185">Reference proteome</keyword>
<feature type="compositionally biased region" description="Polar residues" evidence="1">
    <location>
        <begin position="40"/>
        <end position="63"/>
    </location>
</feature>
<gene>
    <name evidence="2" type="ORF">L210DRAFT_3500316</name>
</gene>
<comment type="caution">
    <text evidence="2">The sequence shown here is derived from an EMBL/GenBank/DDBJ whole genome shotgun (WGS) entry which is preliminary data.</text>
</comment>
<reference evidence="2" key="2">
    <citation type="journal article" date="2020" name="Nat. Commun.">
        <title>Large-scale genome sequencing of mycorrhizal fungi provides insights into the early evolution of symbiotic traits.</title>
        <authorList>
            <person name="Miyauchi S."/>
            <person name="Kiss E."/>
            <person name="Kuo A."/>
            <person name="Drula E."/>
            <person name="Kohler A."/>
            <person name="Sanchez-Garcia M."/>
            <person name="Morin E."/>
            <person name="Andreopoulos B."/>
            <person name="Barry K.W."/>
            <person name="Bonito G."/>
            <person name="Buee M."/>
            <person name="Carver A."/>
            <person name="Chen C."/>
            <person name="Cichocki N."/>
            <person name="Clum A."/>
            <person name="Culley D."/>
            <person name="Crous P.W."/>
            <person name="Fauchery L."/>
            <person name="Girlanda M."/>
            <person name="Hayes R.D."/>
            <person name="Keri Z."/>
            <person name="LaButti K."/>
            <person name="Lipzen A."/>
            <person name="Lombard V."/>
            <person name="Magnuson J."/>
            <person name="Maillard F."/>
            <person name="Murat C."/>
            <person name="Nolan M."/>
            <person name="Ohm R.A."/>
            <person name="Pangilinan J."/>
            <person name="Pereira M.F."/>
            <person name="Perotto S."/>
            <person name="Peter M."/>
            <person name="Pfister S."/>
            <person name="Riley R."/>
            <person name="Sitrit Y."/>
            <person name="Stielow J.B."/>
            <person name="Szollosi G."/>
            <person name="Zifcakova L."/>
            <person name="Stursova M."/>
            <person name="Spatafora J.W."/>
            <person name="Tedersoo L."/>
            <person name="Vaario L.M."/>
            <person name="Yamada A."/>
            <person name="Yan M."/>
            <person name="Wang P."/>
            <person name="Xu J."/>
            <person name="Bruns T."/>
            <person name="Baldrian P."/>
            <person name="Vilgalys R."/>
            <person name="Dunand C."/>
            <person name="Henrissat B."/>
            <person name="Grigoriev I.V."/>
            <person name="Hibbett D."/>
            <person name="Nagy L.G."/>
            <person name="Martin F.M."/>
        </authorList>
    </citation>
    <scope>NUCLEOTIDE SEQUENCE</scope>
    <source>
        <strain evidence="2">BED1</strain>
    </source>
</reference>
<evidence type="ECO:0000313" key="2">
    <source>
        <dbReference type="EMBL" id="KAF8451145.1"/>
    </source>
</evidence>
<sequence>MASSSRKRKKPSTTAHTQSTAGVQSVATVPATTAKRLRRSNSQPPTPDTQALHTVTDSHTSRLYSIPEDNDYDDLYRDTNYNPPQADDAGTGFQPLFPDEEGPDKAKEFLSALSSSGLTRYELGEDFGDGMESEDFANDLDNDLALTRSRMDQMTHSLQPVYLHHQ</sequence>